<evidence type="ECO:0000256" key="3">
    <source>
        <dbReference type="ARBA" id="ARBA00016197"/>
    </source>
</evidence>
<dbReference type="SUPFAM" id="SSF56112">
    <property type="entry name" value="Protein kinase-like (PK-like)"/>
    <property type="match status" value="1"/>
</dbReference>
<evidence type="ECO:0000313" key="9">
    <source>
        <dbReference type="Proteomes" id="UP001590951"/>
    </source>
</evidence>
<keyword evidence="5" id="KW-0496">Mitochondrion</keyword>
<reference evidence="8 9" key="1">
    <citation type="submission" date="2024-09" db="EMBL/GenBank/DDBJ databases">
        <title>Rethinking Asexuality: The Enigmatic Case of Functional Sexual Genes in Lepraria (Stereocaulaceae).</title>
        <authorList>
            <person name="Doellman M."/>
            <person name="Sun Y."/>
            <person name="Barcenas-Pena A."/>
            <person name="Lumbsch H.T."/>
            <person name="Grewe F."/>
        </authorList>
    </citation>
    <scope>NUCLEOTIDE SEQUENCE [LARGE SCALE GENOMIC DNA]</scope>
    <source>
        <strain evidence="8 9">Grewe 0041</strain>
    </source>
</reference>
<dbReference type="InterPro" id="IPR051035">
    <property type="entry name" value="Mito_inheritance_9"/>
</dbReference>
<dbReference type="PANTHER" id="PTHR36091">
    <property type="entry name" value="ALTERED INHERITANCE OF MITOCHONDRIA PROTEIN 9, MITOCHONDRIAL"/>
    <property type="match status" value="1"/>
</dbReference>
<comment type="caution">
    <text evidence="8">The sequence shown here is derived from an EMBL/GenBank/DDBJ whole genome shotgun (WGS) entry which is preliminary data.</text>
</comment>
<evidence type="ECO:0000313" key="8">
    <source>
        <dbReference type="EMBL" id="KAL2054582.1"/>
    </source>
</evidence>
<comment type="similarity">
    <text evidence="2">Belongs to the AIM9 family.</text>
</comment>
<keyword evidence="9" id="KW-1185">Reference proteome</keyword>
<protein>
    <recommendedName>
        <fullName evidence="3">Altered inheritance of mitochondria protein 9, mitochondrial</fullName>
    </recommendedName>
    <alternativeName>
        <fullName evidence="6">Found in mitochondrial proteome protein 29</fullName>
    </alternativeName>
</protein>
<evidence type="ECO:0000256" key="4">
    <source>
        <dbReference type="ARBA" id="ARBA00022946"/>
    </source>
</evidence>
<proteinExistence type="inferred from homology"/>
<accession>A0ABR4B9Q7</accession>
<evidence type="ECO:0000256" key="2">
    <source>
        <dbReference type="ARBA" id="ARBA00005543"/>
    </source>
</evidence>
<organism evidence="8 9">
    <name type="scientific">Lepraria finkii</name>
    <dbReference type="NCBI Taxonomy" id="1340010"/>
    <lineage>
        <taxon>Eukaryota</taxon>
        <taxon>Fungi</taxon>
        <taxon>Dikarya</taxon>
        <taxon>Ascomycota</taxon>
        <taxon>Pezizomycotina</taxon>
        <taxon>Lecanoromycetes</taxon>
        <taxon>OSLEUM clade</taxon>
        <taxon>Lecanoromycetidae</taxon>
        <taxon>Lecanorales</taxon>
        <taxon>Lecanorineae</taxon>
        <taxon>Stereocaulaceae</taxon>
        <taxon>Lepraria</taxon>
    </lineage>
</organism>
<feature type="domain" description="Aminoglycoside phosphotransferase" evidence="7">
    <location>
        <begin position="59"/>
        <end position="341"/>
    </location>
</feature>
<dbReference type="EMBL" id="JBHFEH010000014">
    <property type="protein sequence ID" value="KAL2054582.1"/>
    <property type="molecule type" value="Genomic_DNA"/>
</dbReference>
<dbReference type="InterPro" id="IPR002575">
    <property type="entry name" value="Aminoglycoside_PTrfase"/>
</dbReference>
<dbReference type="Gene3D" id="3.90.1200.10">
    <property type="match status" value="1"/>
</dbReference>
<dbReference type="Proteomes" id="UP001590951">
    <property type="component" value="Unassembled WGS sequence"/>
</dbReference>
<gene>
    <name evidence="8" type="ORF">ABVK25_004884</name>
</gene>
<evidence type="ECO:0000256" key="1">
    <source>
        <dbReference type="ARBA" id="ARBA00004173"/>
    </source>
</evidence>
<evidence type="ECO:0000256" key="6">
    <source>
        <dbReference type="ARBA" id="ARBA00031849"/>
    </source>
</evidence>
<dbReference type="InterPro" id="IPR011009">
    <property type="entry name" value="Kinase-like_dom_sf"/>
</dbReference>
<evidence type="ECO:0000256" key="5">
    <source>
        <dbReference type="ARBA" id="ARBA00023128"/>
    </source>
</evidence>
<name>A0ABR4B9Q7_9LECA</name>
<dbReference type="PANTHER" id="PTHR36091:SF1">
    <property type="entry name" value="ALTERED INHERITANCE OF MITOCHONDRIA PROTEIN 9, MITOCHONDRIAL"/>
    <property type="match status" value="1"/>
</dbReference>
<sequence>MGSNEPQIQDGDKESFYRYTSGRWLWDEPAQLSPRYVQFNVAELAQIAARSIGASSCVEIKKVPEGNFNKTFLLTMNDGNEVIVKVPNPNAGRPHFTTASEVATMDFVRNVLKIPAPKVFAWSSRREENPVNAEYIVMEKVRGIELEKLWEDITGRQRYEIVKQLVGIEKSFAATRFTSFGSLYYAEDIAKVSNNKILYVNEDGTEIQCSQFAIGPTNNRMFFDEGRGTVHMDRGPWRTAEDYAIAAARREIACIMTLQEFPRPQGLFYGPGQYRPTPISKLSALTNYLKVAKYLLPKEELFRASIMWHSDLHANNIFVNPEKPTEIVGIIDWQSVHLSPFFLQARHPALIEFNGPIPEGLSRIKLPENFDEMSADKQKEAKMLRSAQSLYKLYEVELRQRNENIFRALQYRETLACKITALAGSLFSDGEPIVNGMLMAVEREWLNIVEPGPDGRPSVPCPLVFSAQERTLQSEHEAQWIRGVELMEAVLEQVGAYRGWDGWVNYASYELMKARLESCLKHFLDHETKNGTQRTEWIKAWPFAEQPSQTRIRRYTPPPRDLYPQVKFQEGTVKPSELEIEGHYIK</sequence>
<dbReference type="Pfam" id="PF01636">
    <property type="entry name" value="APH"/>
    <property type="match status" value="1"/>
</dbReference>
<comment type="subcellular location">
    <subcellularLocation>
        <location evidence="1">Mitochondrion</location>
    </subcellularLocation>
</comment>
<evidence type="ECO:0000259" key="7">
    <source>
        <dbReference type="Pfam" id="PF01636"/>
    </source>
</evidence>
<keyword evidence="4" id="KW-0809">Transit peptide</keyword>